<dbReference type="Proteomes" id="UP000237025">
    <property type="component" value="Unassembled WGS sequence"/>
</dbReference>
<proteinExistence type="predicted"/>
<accession>A0ABX5A517</accession>
<evidence type="ECO:0000313" key="2">
    <source>
        <dbReference type="Proteomes" id="UP000237025"/>
    </source>
</evidence>
<protein>
    <submittedName>
        <fullName evidence="1">Uncharacterized protein</fullName>
    </submittedName>
</protein>
<organism evidence="1 2">
    <name type="scientific">Lelliottia aquatilis</name>
    <dbReference type="NCBI Taxonomy" id="2080838"/>
    <lineage>
        <taxon>Bacteria</taxon>
        <taxon>Pseudomonadati</taxon>
        <taxon>Pseudomonadota</taxon>
        <taxon>Gammaproteobacteria</taxon>
        <taxon>Enterobacterales</taxon>
        <taxon>Enterobacteriaceae</taxon>
        <taxon>Lelliottia</taxon>
    </lineage>
</organism>
<evidence type="ECO:0000313" key="1">
    <source>
        <dbReference type="EMBL" id="POZ24316.1"/>
    </source>
</evidence>
<dbReference type="EMBL" id="PQVW01000004">
    <property type="protein sequence ID" value="POZ24316.1"/>
    <property type="molecule type" value="Genomic_DNA"/>
</dbReference>
<name>A0ABX5A517_9ENTR</name>
<gene>
    <name evidence="1" type="ORF">C3712_08360</name>
</gene>
<reference evidence="1 2" key="1">
    <citation type="submission" date="2018-02" db="EMBL/GenBank/DDBJ databases">
        <title>Lelliotia aquatilis sp. nov., isolated from drinking water.</title>
        <authorList>
            <person name="Kaempfer P."/>
            <person name="Glaeser S."/>
            <person name="Exner M."/>
            <person name="Doijad S."/>
            <person name="Chakraborty T."/>
        </authorList>
    </citation>
    <scope>NUCLEOTIDE SEQUENCE [LARGE SCALE GENOMIC DNA]</scope>
    <source>
        <strain evidence="1 2">6331-17</strain>
    </source>
</reference>
<sequence>MLMCSMPLERRYLVYSKNGLVSCRPLLEDEGLFNLSSGTRFLRHLGYRISQPSDMIISTD</sequence>
<comment type="caution">
    <text evidence="1">The sequence shown here is derived from an EMBL/GenBank/DDBJ whole genome shotgun (WGS) entry which is preliminary data.</text>
</comment>
<keyword evidence="2" id="KW-1185">Reference proteome</keyword>